<dbReference type="InterPro" id="IPR051785">
    <property type="entry name" value="MMCE/EMCE_epimerase"/>
</dbReference>
<dbReference type="GO" id="GO:0004493">
    <property type="term" value="F:methylmalonyl-CoA epimerase activity"/>
    <property type="evidence" value="ECO:0007669"/>
    <property type="project" value="TreeGrafter"/>
</dbReference>
<dbReference type="Pfam" id="PF07110">
    <property type="entry name" value="EthD"/>
    <property type="match status" value="1"/>
</dbReference>
<dbReference type="NCBIfam" id="TIGR02118">
    <property type="entry name" value="EthD family reductase"/>
    <property type="match status" value="1"/>
</dbReference>
<organism evidence="3 4">
    <name type="scientific">Mycetocola reblochoni REB411</name>
    <dbReference type="NCBI Taxonomy" id="1255698"/>
    <lineage>
        <taxon>Bacteria</taxon>
        <taxon>Bacillati</taxon>
        <taxon>Actinomycetota</taxon>
        <taxon>Actinomycetes</taxon>
        <taxon>Micrococcales</taxon>
        <taxon>Microbacteriaceae</taxon>
        <taxon>Mycetocola</taxon>
    </lineage>
</organism>
<dbReference type="SUPFAM" id="SSF54593">
    <property type="entry name" value="Glyoxalase/Bleomycin resistance protein/Dihydroxybiphenyl dioxygenase"/>
    <property type="match status" value="1"/>
</dbReference>
<dbReference type="OrthoDB" id="2613830at2"/>
<evidence type="ECO:0000313" key="3">
    <source>
        <dbReference type="EMBL" id="SJN32760.1"/>
    </source>
</evidence>
<protein>
    <recommendedName>
        <fullName evidence="2">VOC domain-containing protein</fullName>
    </recommendedName>
</protein>
<accession>A0A1R4JL34</accession>
<keyword evidence="1" id="KW-0479">Metal-binding</keyword>
<reference evidence="4" key="1">
    <citation type="submission" date="2017-02" db="EMBL/GenBank/DDBJ databases">
        <authorList>
            <person name="Dridi B."/>
        </authorList>
    </citation>
    <scope>NUCLEOTIDE SEQUENCE [LARGE SCALE GENOMIC DNA]</scope>
    <source>
        <strain evidence="4">EB411</strain>
    </source>
</reference>
<evidence type="ECO:0000259" key="2">
    <source>
        <dbReference type="PROSITE" id="PS51819"/>
    </source>
</evidence>
<dbReference type="EMBL" id="FUKR01000046">
    <property type="protein sequence ID" value="SJN32760.1"/>
    <property type="molecule type" value="Genomic_DNA"/>
</dbReference>
<dbReference type="SUPFAM" id="SSF54909">
    <property type="entry name" value="Dimeric alpha+beta barrel"/>
    <property type="match status" value="1"/>
</dbReference>
<proteinExistence type="predicted"/>
<dbReference type="GO" id="GO:0046872">
    <property type="term" value="F:metal ion binding"/>
    <property type="evidence" value="ECO:0007669"/>
    <property type="project" value="UniProtKB-KW"/>
</dbReference>
<dbReference type="Pfam" id="PF00903">
    <property type="entry name" value="Glyoxalase"/>
    <property type="match status" value="1"/>
</dbReference>
<dbReference type="InterPro" id="IPR011008">
    <property type="entry name" value="Dimeric_a/b-barrel"/>
</dbReference>
<name>A0A1R4JL34_9MICO</name>
<evidence type="ECO:0000313" key="4">
    <source>
        <dbReference type="Proteomes" id="UP000196778"/>
    </source>
</evidence>
<gene>
    <name evidence="3" type="ORF">FM119_08130</name>
</gene>
<dbReference type="RefSeq" id="WP_087137177.1">
    <property type="nucleotide sequence ID" value="NZ_FUKR01000046.1"/>
</dbReference>
<dbReference type="InterPro" id="IPR037523">
    <property type="entry name" value="VOC_core"/>
</dbReference>
<feature type="domain" description="VOC" evidence="2">
    <location>
        <begin position="139"/>
        <end position="287"/>
    </location>
</feature>
<sequence>MIKLTMFLKRAEGLTREQFIHHHITVHGALMRSIPEGRQHLIRYTQTHPAARTPSSLPESGFDGTAELWFDSEEGMEAVLGSETFTTVVAADEPAFLDRSATVVVVGDAVDIIGDATTEATAVPPLPPQDDAFGPLPRGINHLGLTVPDLDAATVFLREAFAGRVAYDGLTPADPPREGAETERQLGLPRGARIVRQRMVQIGVGPGLEVFEIAVDERQPAAGLADLGLNHVSVYVDDIDGALRRAVAAGGEALSEPHANSAHEDTDGNASVYVRAPWGTLFELQTIPSGHWYDDAAEALAWTPPAR</sequence>
<dbReference type="GO" id="GO:0046491">
    <property type="term" value="P:L-methylmalonyl-CoA metabolic process"/>
    <property type="evidence" value="ECO:0007669"/>
    <property type="project" value="TreeGrafter"/>
</dbReference>
<dbReference type="GO" id="GO:0016491">
    <property type="term" value="F:oxidoreductase activity"/>
    <property type="evidence" value="ECO:0007669"/>
    <property type="project" value="InterPro"/>
</dbReference>
<dbReference type="Proteomes" id="UP000196778">
    <property type="component" value="Unassembled WGS sequence"/>
</dbReference>
<dbReference type="InterPro" id="IPR029068">
    <property type="entry name" value="Glyas_Bleomycin-R_OHBP_Dase"/>
</dbReference>
<evidence type="ECO:0000256" key="1">
    <source>
        <dbReference type="ARBA" id="ARBA00022723"/>
    </source>
</evidence>
<dbReference type="AlphaFoldDB" id="A0A1R4JL34"/>
<dbReference type="Gene3D" id="3.10.180.10">
    <property type="entry name" value="2,3-Dihydroxybiphenyl 1,2-Dioxygenase, domain 1"/>
    <property type="match status" value="1"/>
</dbReference>
<keyword evidence="4" id="KW-1185">Reference proteome</keyword>
<dbReference type="Gene3D" id="3.30.70.100">
    <property type="match status" value="1"/>
</dbReference>
<dbReference type="InterPro" id="IPR004360">
    <property type="entry name" value="Glyas_Fos-R_dOase_dom"/>
</dbReference>
<dbReference type="PANTHER" id="PTHR43048:SF6">
    <property type="entry name" value="BLR8189 PROTEIN"/>
    <property type="match status" value="1"/>
</dbReference>
<dbReference type="PROSITE" id="PS51819">
    <property type="entry name" value="VOC"/>
    <property type="match status" value="1"/>
</dbReference>
<dbReference type="InterPro" id="IPR009799">
    <property type="entry name" value="EthD_dom"/>
</dbReference>
<dbReference type="PANTHER" id="PTHR43048">
    <property type="entry name" value="METHYLMALONYL-COA EPIMERASE"/>
    <property type="match status" value="1"/>
</dbReference>